<dbReference type="InterPro" id="IPR011992">
    <property type="entry name" value="EF-hand-dom_pair"/>
</dbReference>
<reference evidence="1 2" key="1">
    <citation type="journal article" date="2014" name="PLoS Genet.">
        <title>The Genome of Spironucleus salmonicida Highlights a Fish Pathogen Adapted to Fluctuating Environments.</title>
        <authorList>
            <person name="Xu F."/>
            <person name="Jerlstrom-Hultqvist J."/>
            <person name="Einarsson E."/>
            <person name="Astvaldsson A."/>
            <person name="Svard S.G."/>
            <person name="Andersson J.O."/>
        </authorList>
    </citation>
    <scope>NUCLEOTIDE SEQUENCE</scope>
    <source>
        <strain evidence="2">ATCC 50377</strain>
    </source>
</reference>
<dbReference type="Proteomes" id="UP000018208">
    <property type="component" value="Unassembled WGS sequence"/>
</dbReference>
<accession>V6LXJ8</accession>
<reference evidence="2" key="2">
    <citation type="submission" date="2020-12" db="EMBL/GenBank/DDBJ databases">
        <title>New Spironucleus salmonicida genome in near-complete chromosomes.</title>
        <authorList>
            <person name="Xu F."/>
            <person name="Kurt Z."/>
            <person name="Jimenez-Gonzalez A."/>
            <person name="Astvaldsson A."/>
            <person name="Andersson J.O."/>
            <person name="Svard S.G."/>
        </authorList>
    </citation>
    <scope>NUCLEOTIDE SEQUENCE</scope>
    <source>
        <strain evidence="2">ATCC 50377</strain>
    </source>
</reference>
<evidence type="ECO:0008006" key="4">
    <source>
        <dbReference type="Google" id="ProtNLM"/>
    </source>
</evidence>
<dbReference type="EMBL" id="KI545952">
    <property type="protein sequence ID" value="EST49357.1"/>
    <property type="molecule type" value="Genomic_DNA"/>
</dbReference>
<sequence>MVRTLLQRFTQLDFNERGYLDQIQLNQILQDINIEIDECLQVIVFDTLKIQNEHITFIGLSQLVYTAQNADLKDPLNILFTILDYKQKGYLQPQAVFKYLACIYSNDNLKEIIQQLSNIVIKDRDEITFEIFQQIFQTLK</sequence>
<dbReference type="VEuPathDB" id="GiardiaDB:SS50377_20073"/>
<keyword evidence="3" id="KW-1185">Reference proteome</keyword>
<organism evidence="1">
    <name type="scientific">Spironucleus salmonicida</name>
    <dbReference type="NCBI Taxonomy" id="348837"/>
    <lineage>
        <taxon>Eukaryota</taxon>
        <taxon>Metamonada</taxon>
        <taxon>Diplomonadida</taxon>
        <taxon>Hexamitidae</taxon>
        <taxon>Hexamitinae</taxon>
        <taxon>Spironucleus</taxon>
    </lineage>
</organism>
<evidence type="ECO:0000313" key="3">
    <source>
        <dbReference type="Proteomes" id="UP000018208"/>
    </source>
</evidence>
<gene>
    <name evidence="1" type="ORF">SS50377_10282</name>
    <name evidence="2" type="ORF">SS50377_20073</name>
</gene>
<name>V6LXJ8_9EUKA</name>
<evidence type="ECO:0000313" key="1">
    <source>
        <dbReference type="EMBL" id="EST49357.1"/>
    </source>
</evidence>
<dbReference type="EMBL" id="AUWU02000001">
    <property type="protein sequence ID" value="KAH0576727.1"/>
    <property type="molecule type" value="Genomic_DNA"/>
</dbReference>
<dbReference type="Gene3D" id="1.10.238.10">
    <property type="entry name" value="EF-hand"/>
    <property type="match status" value="1"/>
</dbReference>
<evidence type="ECO:0000313" key="2">
    <source>
        <dbReference type="EMBL" id="KAH0576727.1"/>
    </source>
</evidence>
<protein>
    <recommendedName>
        <fullName evidence="4">EF-hand domain-containing protein</fullName>
    </recommendedName>
</protein>
<proteinExistence type="predicted"/>
<dbReference type="AlphaFoldDB" id="V6LXJ8"/>
<dbReference type="SUPFAM" id="SSF47473">
    <property type="entry name" value="EF-hand"/>
    <property type="match status" value="1"/>
</dbReference>